<organism evidence="11 12">
    <name type="scientific">Gaopeijia maritima</name>
    <dbReference type="NCBI Taxonomy" id="3119007"/>
    <lineage>
        <taxon>Bacteria</taxon>
        <taxon>Pseudomonadati</taxon>
        <taxon>Gemmatimonadota</taxon>
        <taxon>Longimicrobiia</taxon>
        <taxon>Gaopeijiales</taxon>
        <taxon>Gaopeijiaceae</taxon>
        <taxon>Gaopeijia</taxon>
    </lineage>
</organism>
<dbReference type="RefSeq" id="WP_405278220.1">
    <property type="nucleotide sequence ID" value="NZ_CP144380.1"/>
</dbReference>
<evidence type="ECO:0000256" key="7">
    <source>
        <dbReference type="ARBA" id="ARBA00038151"/>
    </source>
</evidence>
<keyword evidence="2" id="KW-0813">Transport</keyword>
<accession>A0ABU9E4V1</accession>
<dbReference type="Pfam" id="PF00893">
    <property type="entry name" value="Multi_Drug_Res"/>
    <property type="match status" value="1"/>
</dbReference>
<keyword evidence="6 10" id="KW-0472">Membrane</keyword>
<evidence type="ECO:0000256" key="10">
    <source>
        <dbReference type="SAM" id="Phobius"/>
    </source>
</evidence>
<protein>
    <recommendedName>
        <fullName evidence="8">Guanidinium exporter</fullName>
    </recommendedName>
</protein>
<name>A0ABU9E4V1_9BACT</name>
<evidence type="ECO:0000256" key="3">
    <source>
        <dbReference type="ARBA" id="ARBA00022475"/>
    </source>
</evidence>
<dbReference type="InterPro" id="IPR000390">
    <property type="entry name" value="Small_drug/metabolite_transptr"/>
</dbReference>
<feature type="transmembrane region" description="Helical" evidence="10">
    <location>
        <begin position="59"/>
        <end position="78"/>
    </location>
</feature>
<sequence length="106" mass="10952">MAYLVLIVAGLFEVVWALGLKSTEGFTRLVPSLVTGSAIVVSMVLLARASRTIPIGTAYATWVGIGVLGAAIGGAVMFDESMPPARVFFLVLLLVSIVGIKATSNG</sequence>
<dbReference type="PANTHER" id="PTHR30561">
    <property type="entry name" value="SMR FAMILY PROTON-DEPENDENT DRUG EFFLUX TRANSPORTER SUGE"/>
    <property type="match status" value="1"/>
</dbReference>
<evidence type="ECO:0000256" key="6">
    <source>
        <dbReference type="ARBA" id="ARBA00023136"/>
    </source>
</evidence>
<evidence type="ECO:0000256" key="8">
    <source>
        <dbReference type="ARBA" id="ARBA00039168"/>
    </source>
</evidence>
<keyword evidence="12" id="KW-1185">Reference proteome</keyword>
<dbReference type="PANTHER" id="PTHR30561:SF0">
    <property type="entry name" value="GUANIDINIUM EXPORTER"/>
    <property type="match status" value="1"/>
</dbReference>
<evidence type="ECO:0000256" key="4">
    <source>
        <dbReference type="ARBA" id="ARBA00022692"/>
    </source>
</evidence>
<reference evidence="11 12" key="1">
    <citation type="submission" date="2024-02" db="EMBL/GenBank/DDBJ databases">
        <title>A novel Gemmatimonadota bacterium.</title>
        <authorList>
            <person name="Du Z.-J."/>
            <person name="Ye Y.-Q."/>
        </authorList>
    </citation>
    <scope>NUCLEOTIDE SEQUENCE [LARGE SCALE GENOMIC DNA]</scope>
    <source>
        <strain evidence="11 12">DH-20</strain>
    </source>
</reference>
<evidence type="ECO:0000256" key="9">
    <source>
        <dbReference type="RuleBase" id="RU003942"/>
    </source>
</evidence>
<feature type="transmembrane region" description="Helical" evidence="10">
    <location>
        <begin position="27"/>
        <end position="47"/>
    </location>
</feature>
<evidence type="ECO:0000256" key="2">
    <source>
        <dbReference type="ARBA" id="ARBA00022448"/>
    </source>
</evidence>
<dbReference type="InterPro" id="IPR037185">
    <property type="entry name" value="EmrE-like"/>
</dbReference>
<keyword evidence="3" id="KW-1003">Cell membrane</keyword>
<dbReference type="InterPro" id="IPR045324">
    <property type="entry name" value="Small_multidrug_res"/>
</dbReference>
<dbReference type="SUPFAM" id="SSF103481">
    <property type="entry name" value="Multidrug resistance efflux transporter EmrE"/>
    <property type="match status" value="1"/>
</dbReference>
<comment type="caution">
    <text evidence="11">The sequence shown here is derived from an EMBL/GenBank/DDBJ whole genome shotgun (WGS) entry which is preliminary data.</text>
</comment>
<dbReference type="EMBL" id="JBBHLI010000001">
    <property type="protein sequence ID" value="MEK9499751.1"/>
    <property type="molecule type" value="Genomic_DNA"/>
</dbReference>
<keyword evidence="5 10" id="KW-1133">Transmembrane helix</keyword>
<evidence type="ECO:0000313" key="12">
    <source>
        <dbReference type="Proteomes" id="UP001484239"/>
    </source>
</evidence>
<feature type="transmembrane region" description="Helical" evidence="10">
    <location>
        <begin position="84"/>
        <end position="103"/>
    </location>
</feature>
<gene>
    <name evidence="11" type="ORF">WI372_01995</name>
</gene>
<dbReference type="Gene3D" id="1.10.3730.20">
    <property type="match status" value="1"/>
</dbReference>
<keyword evidence="4 9" id="KW-0812">Transmembrane</keyword>
<dbReference type="Proteomes" id="UP001484239">
    <property type="component" value="Unassembled WGS sequence"/>
</dbReference>
<evidence type="ECO:0000313" key="11">
    <source>
        <dbReference type="EMBL" id="MEK9499751.1"/>
    </source>
</evidence>
<comment type="subcellular location">
    <subcellularLocation>
        <location evidence="1 9">Cell membrane</location>
        <topology evidence="1 9">Multi-pass membrane protein</topology>
    </subcellularLocation>
</comment>
<proteinExistence type="inferred from homology"/>
<comment type="similarity">
    <text evidence="7">Belongs to the drug/metabolite transporter (DMT) superfamily. Small multidrug resistance (SMR) (TC 2.A.7.1) family. Gdx/SugE subfamily.</text>
</comment>
<evidence type="ECO:0000256" key="5">
    <source>
        <dbReference type="ARBA" id="ARBA00022989"/>
    </source>
</evidence>
<evidence type="ECO:0000256" key="1">
    <source>
        <dbReference type="ARBA" id="ARBA00004651"/>
    </source>
</evidence>